<gene>
    <name evidence="5" type="ORF">DFR68_10628</name>
</gene>
<dbReference type="SMART" id="SM00418">
    <property type="entry name" value="HTH_ARSR"/>
    <property type="match status" value="1"/>
</dbReference>
<dbReference type="RefSeq" id="WP_068028344.1">
    <property type="nucleotide sequence ID" value="NZ_QQAZ01000006.1"/>
</dbReference>
<dbReference type="InterPro" id="IPR036388">
    <property type="entry name" value="WH-like_DNA-bd_sf"/>
</dbReference>
<dbReference type="AlphaFoldDB" id="A0A370H1P9"/>
<dbReference type="GO" id="GO:0003700">
    <property type="term" value="F:DNA-binding transcription factor activity"/>
    <property type="evidence" value="ECO:0007669"/>
    <property type="project" value="InterPro"/>
</dbReference>
<organism evidence="5 6">
    <name type="scientific">Nocardia mexicana</name>
    <dbReference type="NCBI Taxonomy" id="279262"/>
    <lineage>
        <taxon>Bacteria</taxon>
        <taxon>Bacillati</taxon>
        <taxon>Actinomycetota</taxon>
        <taxon>Actinomycetes</taxon>
        <taxon>Mycobacteriales</taxon>
        <taxon>Nocardiaceae</taxon>
        <taxon>Nocardia</taxon>
    </lineage>
</organism>
<dbReference type="InterPro" id="IPR011991">
    <property type="entry name" value="ArsR-like_HTH"/>
</dbReference>
<protein>
    <submittedName>
        <fullName evidence="5">MarR family protein</fullName>
    </submittedName>
</protein>
<reference evidence="5 6" key="1">
    <citation type="submission" date="2018-07" db="EMBL/GenBank/DDBJ databases">
        <title>Genomic Encyclopedia of Type Strains, Phase IV (KMG-IV): sequencing the most valuable type-strain genomes for metagenomic binning, comparative biology and taxonomic classification.</title>
        <authorList>
            <person name="Goeker M."/>
        </authorList>
    </citation>
    <scope>NUCLEOTIDE SEQUENCE [LARGE SCALE GENOMIC DNA]</scope>
    <source>
        <strain evidence="5 6">DSM 44952</strain>
    </source>
</reference>
<dbReference type="EMBL" id="QQAZ01000006">
    <property type="protein sequence ID" value="RDI49594.1"/>
    <property type="molecule type" value="Genomic_DNA"/>
</dbReference>
<dbReference type="InterPro" id="IPR000835">
    <property type="entry name" value="HTH_MarR-typ"/>
</dbReference>
<dbReference type="InterPro" id="IPR052362">
    <property type="entry name" value="HTH-GbsR_regulator"/>
</dbReference>
<dbReference type="Proteomes" id="UP000255355">
    <property type="component" value="Unassembled WGS sequence"/>
</dbReference>
<evidence type="ECO:0000256" key="2">
    <source>
        <dbReference type="ARBA" id="ARBA00023125"/>
    </source>
</evidence>
<sequence>MASSVPVNGDSAEQSAFVERLGGAMAASGAPPMAARVMARMLISESGAMTSAELADALEVSQPSISGAIRFLAQIGFVSRERVPRTRKERYRISDNVWETVLTLRNDSLDTWKAALQSGIGLYGEDSETGRRLTEAVEFFEFVQEDMRGLIRRWHERRG</sequence>
<name>A0A370H1P9_9NOCA</name>
<evidence type="ECO:0000256" key="3">
    <source>
        <dbReference type="ARBA" id="ARBA00023163"/>
    </source>
</evidence>
<evidence type="ECO:0000313" key="6">
    <source>
        <dbReference type="Proteomes" id="UP000255355"/>
    </source>
</evidence>
<evidence type="ECO:0000313" key="5">
    <source>
        <dbReference type="EMBL" id="RDI49594.1"/>
    </source>
</evidence>
<dbReference type="PANTHER" id="PTHR38465:SF2">
    <property type="entry name" value="HTH-TYPE TRANSCRIPTIONAL REGULATOR MMPR5"/>
    <property type="match status" value="1"/>
</dbReference>
<feature type="domain" description="HTH arsR-type" evidence="4">
    <location>
        <begin position="33"/>
        <end position="106"/>
    </location>
</feature>
<accession>A0A370H1P9</accession>
<dbReference type="SUPFAM" id="SSF46785">
    <property type="entry name" value="Winged helix' DNA-binding domain"/>
    <property type="match status" value="1"/>
</dbReference>
<keyword evidence="1" id="KW-0805">Transcription regulation</keyword>
<proteinExistence type="predicted"/>
<dbReference type="GO" id="GO:0003677">
    <property type="term" value="F:DNA binding"/>
    <property type="evidence" value="ECO:0007669"/>
    <property type="project" value="UniProtKB-KW"/>
</dbReference>
<dbReference type="InterPro" id="IPR036390">
    <property type="entry name" value="WH_DNA-bd_sf"/>
</dbReference>
<keyword evidence="6" id="KW-1185">Reference proteome</keyword>
<keyword evidence="3" id="KW-0804">Transcription</keyword>
<comment type="caution">
    <text evidence="5">The sequence shown here is derived from an EMBL/GenBank/DDBJ whole genome shotgun (WGS) entry which is preliminary data.</text>
</comment>
<evidence type="ECO:0000259" key="4">
    <source>
        <dbReference type="SMART" id="SM00418"/>
    </source>
</evidence>
<dbReference type="Gene3D" id="1.10.10.10">
    <property type="entry name" value="Winged helix-like DNA-binding domain superfamily/Winged helix DNA-binding domain"/>
    <property type="match status" value="1"/>
</dbReference>
<keyword evidence="2" id="KW-0238">DNA-binding</keyword>
<dbReference type="InterPro" id="IPR001845">
    <property type="entry name" value="HTH_ArsR_DNA-bd_dom"/>
</dbReference>
<dbReference type="CDD" id="cd00090">
    <property type="entry name" value="HTH_ARSR"/>
    <property type="match status" value="1"/>
</dbReference>
<evidence type="ECO:0000256" key="1">
    <source>
        <dbReference type="ARBA" id="ARBA00023015"/>
    </source>
</evidence>
<dbReference type="OrthoDB" id="67158at2"/>
<dbReference type="STRING" id="1210089.GCA_001613165_06425"/>
<dbReference type="PANTHER" id="PTHR38465">
    <property type="entry name" value="HTH-TYPE TRANSCRIPTIONAL REGULATOR MJ1563-RELATED"/>
    <property type="match status" value="1"/>
</dbReference>
<dbReference type="Pfam" id="PF01047">
    <property type="entry name" value="MarR"/>
    <property type="match status" value="1"/>
</dbReference>